<dbReference type="HOGENOM" id="CLU_937380_0_0_1"/>
<protein>
    <submittedName>
        <fullName evidence="1">Uncharacterized protein</fullName>
    </submittedName>
</protein>
<gene>
    <name evidence="1" type="ORF">SBOR_7795</name>
</gene>
<comment type="caution">
    <text evidence="1">The sequence shown here is derived from an EMBL/GenBank/DDBJ whole genome shotgun (WGS) entry which is preliminary data.</text>
</comment>
<dbReference type="EMBL" id="AYSA01000453">
    <property type="protein sequence ID" value="ESZ91816.1"/>
    <property type="molecule type" value="Genomic_DNA"/>
</dbReference>
<keyword evidence="2" id="KW-1185">Reference proteome</keyword>
<dbReference type="OrthoDB" id="3487438at2759"/>
<evidence type="ECO:0000313" key="2">
    <source>
        <dbReference type="Proteomes" id="UP000019487"/>
    </source>
</evidence>
<reference evidence="1 2" key="1">
    <citation type="journal article" date="2014" name="Genome Announc.">
        <title>Draft genome sequence of Sclerotinia borealis, a psychrophilic plant pathogenic fungus.</title>
        <authorList>
            <person name="Mardanov A.V."/>
            <person name="Beletsky A.V."/>
            <person name="Kadnikov V.V."/>
            <person name="Ignatov A.N."/>
            <person name="Ravin N.V."/>
        </authorList>
    </citation>
    <scope>NUCLEOTIDE SEQUENCE [LARGE SCALE GENOMIC DNA]</scope>
    <source>
        <strain evidence="2">F-4157</strain>
    </source>
</reference>
<organism evidence="1 2">
    <name type="scientific">Sclerotinia borealis (strain F-4128)</name>
    <dbReference type="NCBI Taxonomy" id="1432307"/>
    <lineage>
        <taxon>Eukaryota</taxon>
        <taxon>Fungi</taxon>
        <taxon>Dikarya</taxon>
        <taxon>Ascomycota</taxon>
        <taxon>Pezizomycotina</taxon>
        <taxon>Leotiomycetes</taxon>
        <taxon>Helotiales</taxon>
        <taxon>Sclerotiniaceae</taxon>
        <taxon>Sclerotinia</taxon>
    </lineage>
</organism>
<dbReference type="AlphaFoldDB" id="W9C7L0"/>
<evidence type="ECO:0000313" key="1">
    <source>
        <dbReference type="EMBL" id="ESZ91816.1"/>
    </source>
</evidence>
<dbReference type="Proteomes" id="UP000019487">
    <property type="component" value="Unassembled WGS sequence"/>
</dbReference>
<sequence length="297" mass="34628">MPFCPLNVLELPLSNPAPSPRVVDARKYCENKPEVFVSRKSMAPLDALVTCLWMLDPRYLQQFLNRRLPRFQFQLQRTTPILRRNIICMRHKMSESLHLIQLQSDSSMLISHGKWETVTTKVFYITDGHILRFECHDMNTNGLDANPSIANAIYTPALLQGLTPLGRTQLYITASFMQECKTSLVENGSRTYSMTWDGKWKKPDDLIICPRQLSRDGEPLAEYWRQEYPEAIGQSIKASLVFDVRLLPLWRRCVCQTPAVKFFLDRVERKNVMRKMKKFCTIQPYQNTVQYKDVEES</sequence>
<name>W9C7L0_SCLBF</name>
<accession>W9C7L0</accession>
<proteinExistence type="predicted"/>